<name>A0ABR9ZY24_9FIRM</name>
<keyword evidence="1" id="KW-0472">Membrane</keyword>
<feature type="transmembrane region" description="Helical" evidence="1">
    <location>
        <begin position="399"/>
        <end position="419"/>
    </location>
</feature>
<feature type="transmembrane region" description="Helical" evidence="1">
    <location>
        <begin position="431"/>
        <end position="449"/>
    </location>
</feature>
<comment type="caution">
    <text evidence="2">The sequence shown here is derived from an EMBL/GenBank/DDBJ whole genome shotgun (WGS) entry which is preliminary data.</text>
</comment>
<evidence type="ECO:0008006" key="4">
    <source>
        <dbReference type="Google" id="ProtNLM"/>
    </source>
</evidence>
<feature type="transmembrane region" description="Helical" evidence="1">
    <location>
        <begin position="497"/>
        <end position="516"/>
    </location>
</feature>
<dbReference type="RefSeq" id="WP_194703592.1">
    <property type="nucleotide sequence ID" value="NZ_JADKNH010000015.1"/>
</dbReference>
<feature type="transmembrane region" description="Helical" evidence="1">
    <location>
        <begin position="580"/>
        <end position="597"/>
    </location>
</feature>
<dbReference type="EMBL" id="JADKNH010000015">
    <property type="protein sequence ID" value="MBF4695354.1"/>
    <property type="molecule type" value="Genomic_DNA"/>
</dbReference>
<keyword evidence="1" id="KW-0812">Transmembrane</keyword>
<keyword evidence="1" id="KW-1133">Transmembrane helix</keyword>
<feature type="transmembrane region" description="Helical" evidence="1">
    <location>
        <begin position="654"/>
        <end position="672"/>
    </location>
</feature>
<dbReference type="InterPro" id="IPR043748">
    <property type="entry name" value="DUF5693"/>
</dbReference>
<feature type="transmembrane region" description="Helical" evidence="1">
    <location>
        <begin position="455"/>
        <end position="476"/>
    </location>
</feature>
<sequence length="721" mass="82635">MNFKKKIYLILFVISLIATGTMLWSRINVENQAKTVDIVADYYEFSLFADQLGITDKEMFKTLFEAGISSVALSEDSLYSLVNEQKPIEYDLLSNVKKDLEWQNFYGDRANAFLESDENKYDVIVRTYDQALFERLSKAIEARYDVGFYEFFDEDVNTIVLKGTIDDLYYTEDSRYKDIFARGIKLPRVVISSALEDIGLGYDPEKIENIKSSGLPINLRPTNFGRANTHIAKAYFDDVKKYDEEPMEIIFGGRSILGYEQEVRNYDPLLYKTLVSKNIPIALIESSLQRGHSEQDGLTQLAQDLNYNVVRVFPVIEYIQQRYNYLDYYTGSIEIQNTLYRAITERNIRAIYFRPYKDTNFTYYEVLEDYKPMLSQLEARLAPHGISLGRPSVMPYHSLSPFLLMLSAFGLLILGLIALKLIFDINEKFEWILFILGMLFIPVSVFVVPNLSVELYAFAAANIYPTIAIIFFIEYIKDILLSTKVYTLKGIIVKASIGLTAIVTLCLIGGLTVGAIMSRSDYLVEMSFYRGVKASLLLPMLLFVVIYIIKLGYRRNIHDLDEDTFFIEDLKGFLYENVKVYYLAIAALLAIIVYIYIARSGHETNVEALNIEIIFRNFLENVLLARPRTKEILMAFPAFTATVYLACRGYQRILFPFALTSMIGFTSVVNTFCHSRAPIYLSTARELISLAMGIVIGVIVLVVLEIINRIYVAYFGSKKYE</sequence>
<feature type="transmembrane region" description="Helical" evidence="1">
    <location>
        <begin position="687"/>
        <end position="711"/>
    </location>
</feature>
<reference evidence="2 3" key="1">
    <citation type="submission" date="2020-11" db="EMBL/GenBank/DDBJ databases">
        <title>Fusibacter basophilias sp. nov.</title>
        <authorList>
            <person name="Qiu D."/>
        </authorList>
    </citation>
    <scope>NUCLEOTIDE SEQUENCE [LARGE SCALE GENOMIC DNA]</scope>
    <source>
        <strain evidence="2 3">Q10-2</strain>
    </source>
</reference>
<feature type="transmembrane region" description="Helical" evidence="1">
    <location>
        <begin position="528"/>
        <end position="549"/>
    </location>
</feature>
<dbReference type="Pfam" id="PF18949">
    <property type="entry name" value="DUF5693"/>
    <property type="match status" value="1"/>
</dbReference>
<evidence type="ECO:0000313" key="2">
    <source>
        <dbReference type="EMBL" id="MBF4695354.1"/>
    </source>
</evidence>
<evidence type="ECO:0000313" key="3">
    <source>
        <dbReference type="Proteomes" id="UP000614200"/>
    </source>
</evidence>
<evidence type="ECO:0000256" key="1">
    <source>
        <dbReference type="SAM" id="Phobius"/>
    </source>
</evidence>
<organism evidence="2 3">
    <name type="scientific">Fusibacter ferrireducens</name>
    <dbReference type="NCBI Taxonomy" id="2785058"/>
    <lineage>
        <taxon>Bacteria</taxon>
        <taxon>Bacillati</taxon>
        <taxon>Bacillota</taxon>
        <taxon>Clostridia</taxon>
        <taxon>Eubacteriales</taxon>
        <taxon>Eubacteriales Family XII. Incertae Sedis</taxon>
        <taxon>Fusibacter</taxon>
    </lineage>
</organism>
<protein>
    <recommendedName>
        <fullName evidence="4">Beta-carotene 15,15'-monooxygenase</fullName>
    </recommendedName>
</protein>
<dbReference type="Proteomes" id="UP000614200">
    <property type="component" value="Unassembled WGS sequence"/>
</dbReference>
<accession>A0ABR9ZY24</accession>
<gene>
    <name evidence="2" type="ORF">ISU02_19850</name>
</gene>
<proteinExistence type="predicted"/>
<keyword evidence="3" id="KW-1185">Reference proteome</keyword>
<feature type="transmembrane region" description="Helical" evidence="1">
    <location>
        <begin position="632"/>
        <end position="647"/>
    </location>
</feature>
<feature type="transmembrane region" description="Helical" evidence="1">
    <location>
        <begin position="7"/>
        <end position="25"/>
    </location>
</feature>